<keyword evidence="2" id="KW-0812">Transmembrane</keyword>
<accession>A0A2N3I2L9</accession>
<keyword evidence="2" id="KW-0472">Membrane</keyword>
<evidence type="ECO:0000313" key="4">
    <source>
        <dbReference type="EMBL" id="PKQ64542.1"/>
    </source>
</evidence>
<feature type="transmembrane region" description="Helical" evidence="2">
    <location>
        <begin position="88"/>
        <end position="109"/>
    </location>
</feature>
<dbReference type="PANTHER" id="PTHR43318">
    <property type="entry name" value="UDP-N-ACETYLGLUCOSAMINE 4,6-DEHYDRATASE"/>
    <property type="match status" value="1"/>
</dbReference>
<sequence length="652" mass="73920">MIMNLSKISVFDHNTPRWIVFLIDLFIGLASISAAYLLRFNFNIESVNLSSAKLVIPLVLILRATSFLIGGTYAGIVRYTSAKDAERIFVVISAGSLILVLANGFSYYLQNGAFFIPFSILIIEYISMVFLMTSSRIIFKAIYFRYITYSKIRENILIYGSDEFGIMAKHALDSGKEVNSTIVGFVDHNNKKVGSKLENIRIYGPHDLERLLEKQEIDKVIIAKKDLSVDERQDIIEKCLNKNVKVWEVPKFESWVNGELSVKQIRAIKIEDLLEREPIKLDWDEIDSQVGGKTVLVTGAAGSIGSEMVRQVARFRPKCIILFDQAESPLYDLELSLKEELNFYNFEIVIGDVRDLERTRKMFDVFKPQLVYHAAAYKHVPMMENNPSEAIKTNVFGTKNIADLSLEYGVERFVMVSTDKAVNPTNVMGASKRIAEIYTQSMNFPGGQTHFITTRFGNVLGSNGSVIPRFKAQIQKGGPLTVTHPDITRYFMTIPEACQLVMQAGAIGKGGKIFIFDMGRSVKIVDLAYKMIKLSGLKVGVDVNVQFTGLRPGEKLYEELLNVKENTVPTKHPRIMIAKVRSYEREEVEVLIDHFHELLEENDNFKIVAHMKAVVPEFKSMNSIYEQLDAKIIRKKEKLGVIDLTEIKEMLR</sequence>
<evidence type="ECO:0000256" key="2">
    <source>
        <dbReference type="SAM" id="Phobius"/>
    </source>
</evidence>
<dbReference type="Pfam" id="PF02719">
    <property type="entry name" value="Polysacc_synt_2"/>
    <property type="match status" value="1"/>
</dbReference>
<dbReference type="Proteomes" id="UP000233535">
    <property type="component" value="Unassembled WGS sequence"/>
</dbReference>
<dbReference type="InterPro" id="IPR051203">
    <property type="entry name" value="Polysaccharide_Synthase-Rel"/>
</dbReference>
<comment type="similarity">
    <text evidence="1">Belongs to the polysaccharide synthase family.</text>
</comment>
<dbReference type="InterPro" id="IPR029063">
    <property type="entry name" value="SAM-dependent_MTases_sf"/>
</dbReference>
<dbReference type="EMBL" id="MVDD01000003">
    <property type="protein sequence ID" value="PKQ64542.1"/>
    <property type="molecule type" value="Genomic_DNA"/>
</dbReference>
<evidence type="ECO:0000256" key="1">
    <source>
        <dbReference type="ARBA" id="ARBA00007430"/>
    </source>
</evidence>
<evidence type="ECO:0000313" key="5">
    <source>
        <dbReference type="Proteomes" id="UP000233535"/>
    </source>
</evidence>
<dbReference type="InterPro" id="IPR036291">
    <property type="entry name" value="NAD(P)-bd_dom_sf"/>
</dbReference>
<dbReference type="CDD" id="cd05237">
    <property type="entry name" value="UDP_invert_4-6DH_SDR_e"/>
    <property type="match status" value="1"/>
</dbReference>
<dbReference type="SUPFAM" id="SSF51735">
    <property type="entry name" value="NAD(P)-binding Rossmann-fold domains"/>
    <property type="match status" value="1"/>
</dbReference>
<name>A0A2N3I2L9_9BACT</name>
<reference evidence="4 5" key="1">
    <citation type="journal article" date="2017" name="Front. Microbiol.">
        <title>Labilibaculum manganireducens gen. nov., sp. nov. and Labilibaculum filiforme sp. nov., Novel Bacteroidetes Isolated from Subsurface Sediments of the Baltic Sea.</title>
        <authorList>
            <person name="Vandieken V."/>
            <person name="Marshall I.P."/>
            <person name="Niemann H."/>
            <person name="Engelen B."/>
            <person name="Cypionka H."/>
        </authorList>
    </citation>
    <scope>NUCLEOTIDE SEQUENCE [LARGE SCALE GENOMIC DNA]</scope>
    <source>
        <strain evidence="4 5">59.16B</strain>
    </source>
</reference>
<organism evidence="4 5">
    <name type="scientific">Labilibaculum filiforme</name>
    <dbReference type="NCBI Taxonomy" id="1940526"/>
    <lineage>
        <taxon>Bacteria</taxon>
        <taxon>Pseudomonadati</taxon>
        <taxon>Bacteroidota</taxon>
        <taxon>Bacteroidia</taxon>
        <taxon>Marinilabiliales</taxon>
        <taxon>Marinifilaceae</taxon>
        <taxon>Labilibaculum</taxon>
    </lineage>
</organism>
<protein>
    <submittedName>
        <fullName evidence="4">Polysaccharide biosynthesis protein</fullName>
    </submittedName>
</protein>
<keyword evidence="2" id="KW-1133">Transmembrane helix</keyword>
<dbReference type="InterPro" id="IPR003869">
    <property type="entry name" value="Polysac_CapD-like"/>
</dbReference>
<feature type="domain" description="Polysaccharide biosynthesis protein CapD-like" evidence="3">
    <location>
        <begin position="295"/>
        <end position="579"/>
    </location>
</feature>
<dbReference type="Gene3D" id="3.40.50.720">
    <property type="entry name" value="NAD(P)-binding Rossmann-like Domain"/>
    <property type="match status" value="2"/>
</dbReference>
<proteinExistence type="inferred from homology"/>
<comment type="caution">
    <text evidence="4">The sequence shown here is derived from an EMBL/GenBank/DDBJ whole genome shotgun (WGS) entry which is preliminary data.</text>
</comment>
<feature type="transmembrane region" description="Helical" evidence="2">
    <location>
        <begin position="54"/>
        <end position="76"/>
    </location>
</feature>
<feature type="transmembrane region" description="Helical" evidence="2">
    <location>
        <begin position="115"/>
        <end position="139"/>
    </location>
</feature>
<keyword evidence="5" id="KW-1185">Reference proteome</keyword>
<evidence type="ECO:0000259" key="3">
    <source>
        <dbReference type="Pfam" id="PF02719"/>
    </source>
</evidence>
<feature type="transmembrane region" description="Helical" evidence="2">
    <location>
        <begin position="21"/>
        <end position="42"/>
    </location>
</feature>
<dbReference type="PANTHER" id="PTHR43318:SF1">
    <property type="entry name" value="POLYSACCHARIDE BIOSYNTHESIS PROTEIN EPSC-RELATED"/>
    <property type="match status" value="1"/>
</dbReference>
<dbReference type="AlphaFoldDB" id="A0A2N3I2L9"/>
<gene>
    <name evidence="4" type="ORF">BZG02_06315</name>
</gene>
<dbReference type="SUPFAM" id="SSF53335">
    <property type="entry name" value="S-adenosyl-L-methionine-dependent methyltransferases"/>
    <property type="match status" value="1"/>
</dbReference>